<comment type="caution">
    <text evidence="1">The sequence shown here is derived from an EMBL/GenBank/DDBJ whole genome shotgun (WGS) entry which is preliminary data.</text>
</comment>
<protein>
    <submittedName>
        <fullName evidence="1">Cellulose synthase operon protein YhjQ</fullName>
    </submittedName>
</protein>
<reference evidence="1 2" key="1">
    <citation type="submission" date="2020-07" db="EMBL/GenBank/DDBJ databases">
        <title>Pusillimonas sp. nov., isolated from poultry manure in Taiwan.</title>
        <authorList>
            <person name="Lin S.-Y."/>
            <person name="Tang Y.-S."/>
            <person name="Young C.-C."/>
        </authorList>
    </citation>
    <scope>NUCLEOTIDE SEQUENCE [LARGE SCALE GENOMIC DNA]</scope>
    <source>
        <strain evidence="1 2">CC-YST705</strain>
    </source>
</reference>
<evidence type="ECO:0000313" key="2">
    <source>
        <dbReference type="Proteomes" id="UP000776983"/>
    </source>
</evidence>
<dbReference type="EMBL" id="JACDXW010000006">
    <property type="protein sequence ID" value="MCB5364538.1"/>
    <property type="molecule type" value="Genomic_DNA"/>
</dbReference>
<sequence length="266" mass="29186">MKKVAIVSAKGGVGKSTISASLGMALLRTGHPVLGIDLDPQNSLRLHLGEHDYKLDGLSRATLEGRDWRQVGHQLDPGFTVLPYGHVNETDRRKFETLLATDPAWLSRNLEKLPLVSETTVIIDTPPGPSVYLQQALSAADIVIIVTLADAASYATLPQMDKLISHYCTTRADFLGYAFLINQYDGTKALSKDVLQTMRDDRPEHTVGVVRLDQAVSEALAHGLSIVDYDKTSRAYQDILTWVGWITRHSTDRHSGVSNPTGTSKQ</sequence>
<evidence type="ECO:0000313" key="1">
    <source>
        <dbReference type="EMBL" id="MCB5364538.1"/>
    </source>
</evidence>
<gene>
    <name evidence="1" type="primary">yhjQ</name>
    <name evidence="1" type="ORF">H0484_12355</name>
</gene>
<dbReference type="InterPro" id="IPR017746">
    <property type="entry name" value="Cellulose_synthase_operon_BcsQ"/>
</dbReference>
<keyword evidence="2" id="KW-1185">Reference proteome</keyword>
<proteinExistence type="predicted"/>
<dbReference type="Pfam" id="PF06564">
    <property type="entry name" value="CBP_BcsQ"/>
    <property type="match status" value="1"/>
</dbReference>
<dbReference type="PANTHER" id="PTHR13696">
    <property type="entry name" value="P-LOOP CONTAINING NUCLEOSIDE TRIPHOSPHATE HYDROLASE"/>
    <property type="match status" value="1"/>
</dbReference>
<name>A0ABS8CEV0_9BURK</name>
<dbReference type="Gene3D" id="3.40.50.300">
    <property type="entry name" value="P-loop containing nucleotide triphosphate hydrolases"/>
    <property type="match status" value="1"/>
</dbReference>
<dbReference type="InterPro" id="IPR050678">
    <property type="entry name" value="DNA_Partitioning_ATPase"/>
</dbReference>
<dbReference type="CDD" id="cd02042">
    <property type="entry name" value="ParAB_family"/>
    <property type="match status" value="1"/>
</dbReference>
<dbReference type="PANTHER" id="PTHR13696:SF99">
    <property type="entry name" value="COBYRINIC ACID AC-DIAMIDE SYNTHASE"/>
    <property type="match status" value="1"/>
</dbReference>
<dbReference type="Proteomes" id="UP000776983">
    <property type="component" value="Unassembled WGS sequence"/>
</dbReference>
<dbReference type="NCBIfam" id="TIGR03371">
    <property type="entry name" value="cellulose_yhjQ"/>
    <property type="match status" value="1"/>
</dbReference>
<dbReference type="InterPro" id="IPR027417">
    <property type="entry name" value="P-loop_NTPase"/>
</dbReference>
<accession>A0ABS8CEV0</accession>
<organism evidence="1 2">
    <name type="scientific">Mesopusillimonas faecipullorum</name>
    <dbReference type="NCBI Taxonomy" id="2755040"/>
    <lineage>
        <taxon>Bacteria</taxon>
        <taxon>Pseudomonadati</taxon>
        <taxon>Pseudomonadota</taxon>
        <taxon>Betaproteobacteria</taxon>
        <taxon>Burkholderiales</taxon>
        <taxon>Alcaligenaceae</taxon>
        <taxon>Mesopusillimonas</taxon>
    </lineage>
</organism>
<dbReference type="RefSeq" id="WP_226954952.1">
    <property type="nucleotide sequence ID" value="NZ_JACDXW010000006.1"/>
</dbReference>
<dbReference type="SUPFAM" id="SSF52540">
    <property type="entry name" value="P-loop containing nucleoside triphosphate hydrolases"/>
    <property type="match status" value="1"/>
</dbReference>